<accession>A0A8G1VWF4</accession>
<evidence type="ECO:0000313" key="1">
    <source>
        <dbReference type="EMBL" id="RAK75152.1"/>
    </source>
</evidence>
<protein>
    <submittedName>
        <fullName evidence="1">Uncharacterized protein</fullName>
    </submittedName>
</protein>
<organism evidence="1 2">
    <name type="scientific">Aspergillus fijiensis CBS 313.89</name>
    <dbReference type="NCBI Taxonomy" id="1448319"/>
    <lineage>
        <taxon>Eukaryota</taxon>
        <taxon>Fungi</taxon>
        <taxon>Dikarya</taxon>
        <taxon>Ascomycota</taxon>
        <taxon>Pezizomycotina</taxon>
        <taxon>Eurotiomycetes</taxon>
        <taxon>Eurotiomycetidae</taxon>
        <taxon>Eurotiales</taxon>
        <taxon>Aspergillaceae</taxon>
        <taxon>Aspergillus</taxon>
    </lineage>
</organism>
<dbReference type="AlphaFoldDB" id="A0A8G1VWF4"/>
<dbReference type="Proteomes" id="UP000249789">
    <property type="component" value="Unassembled WGS sequence"/>
</dbReference>
<keyword evidence="2" id="KW-1185">Reference proteome</keyword>
<dbReference type="GeneID" id="63862500"/>
<dbReference type="EMBL" id="KZ824661">
    <property type="protein sequence ID" value="RAK75152.1"/>
    <property type="molecule type" value="Genomic_DNA"/>
</dbReference>
<sequence length="73" mass="7780">MYCIPPGASLSALRVLVCRIVSTSCHVPAYHLILLISTLTHAFVDVLLANPSTAVLLSLATTYSEPSSIQNKP</sequence>
<dbReference type="VEuPathDB" id="FungiDB:BO72DRAFT_450076"/>
<reference evidence="1 2" key="1">
    <citation type="submission" date="2018-02" db="EMBL/GenBank/DDBJ databases">
        <title>The genomes of Aspergillus section Nigri reveals drivers in fungal speciation.</title>
        <authorList>
            <consortium name="DOE Joint Genome Institute"/>
            <person name="Vesth T.C."/>
            <person name="Nybo J."/>
            <person name="Theobald S."/>
            <person name="Brandl J."/>
            <person name="Frisvad J.C."/>
            <person name="Nielsen K.F."/>
            <person name="Lyhne E.K."/>
            <person name="Kogle M.E."/>
            <person name="Kuo A."/>
            <person name="Riley R."/>
            <person name="Clum A."/>
            <person name="Nolan M."/>
            <person name="Lipzen A."/>
            <person name="Salamov A."/>
            <person name="Henrissat B."/>
            <person name="Wiebenga A."/>
            <person name="De vries R.P."/>
            <person name="Grigoriev I.V."/>
            <person name="Mortensen U.H."/>
            <person name="Andersen M.R."/>
            <person name="Baker S.E."/>
        </authorList>
    </citation>
    <scope>NUCLEOTIDE SEQUENCE [LARGE SCALE GENOMIC DNA]</scope>
    <source>
        <strain evidence="1 2">CBS 313.89</strain>
    </source>
</reference>
<gene>
    <name evidence="1" type="ORF">BO72DRAFT_450076</name>
</gene>
<proteinExistence type="predicted"/>
<evidence type="ECO:0000313" key="2">
    <source>
        <dbReference type="Proteomes" id="UP000249789"/>
    </source>
</evidence>
<dbReference type="RefSeq" id="XP_040799162.1">
    <property type="nucleotide sequence ID" value="XM_040945167.1"/>
</dbReference>
<name>A0A8G1VWF4_9EURO</name>